<dbReference type="Pfam" id="PF10531">
    <property type="entry name" value="SLBB"/>
    <property type="match status" value="4"/>
</dbReference>
<feature type="domain" description="Capsule biosynthesis GfcC-like C-terminal" evidence="3">
    <location>
        <begin position="787"/>
        <end position="855"/>
    </location>
</feature>
<organism evidence="5 6">
    <name type="scientific">Vibrio sinensis</name>
    <dbReference type="NCBI Taxonomy" id="2302434"/>
    <lineage>
        <taxon>Bacteria</taxon>
        <taxon>Pseudomonadati</taxon>
        <taxon>Pseudomonadota</taxon>
        <taxon>Gammaproteobacteria</taxon>
        <taxon>Vibrionales</taxon>
        <taxon>Vibrionaceae</taxon>
        <taxon>Vibrio</taxon>
    </lineage>
</organism>
<keyword evidence="6" id="KW-1185">Reference proteome</keyword>
<proteinExistence type="predicted"/>
<dbReference type="InterPro" id="IPR003715">
    <property type="entry name" value="Poly_export_N"/>
</dbReference>
<keyword evidence="1" id="KW-0732">Signal</keyword>
<feature type="domain" description="Soluble ligand binding" evidence="4">
    <location>
        <begin position="293"/>
        <end position="344"/>
    </location>
</feature>
<dbReference type="Pfam" id="PF02563">
    <property type="entry name" value="Poly_export"/>
    <property type="match status" value="1"/>
</dbReference>
<dbReference type="InterPro" id="IPR049712">
    <property type="entry name" value="Poly_export"/>
</dbReference>
<dbReference type="Pfam" id="PF06251">
    <property type="entry name" value="Caps_syn_GfcC_C"/>
    <property type="match status" value="1"/>
</dbReference>
<keyword evidence="5" id="KW-0813">Transport</keyword>
<evidence type="ECO:0000259" key="2">
    <source>
        <dbReference type="Pfam" id="PF02563"/>
    </source>
</evidence>
<gene>
    <name evidence="5" type="ORF">DZ860_19305</name>
</gene>
<evidence type="ECO:0000313" key="5">
    <source>
        <dbReference type="EMBL" id="RJX67165.1"/>
    </source>
</evidence>
<dbReference type="PANTHER" id="PTHR33619:SF3">
    <property type="entry name" value="POLYSACCHARIDE EXPORT PROTEIN GFCE-RELATED"/>
    <property type="match status" value="1"/>
</dbReference>
<feature type="domain" description="Soluble ligand binding" evidence="4">
    <location>
        <begin position="210"/>
        <end position="254"/>
    </location>
</feature>
<evidence type="ECO:0000259" key="4">
    <source>
        <dbReference type="Pfam" id="PF10531"/>
    </source>
</evidence>
<dbReference type="GO" id="GO:0015159">
    <property type="term" value="F:polysaccharide transmembrane transporter activity"/>
    <property type="evidence" value="ECO:0007669"/>
    <property type="project" value="InterPro"/>
</dbReference>
<evidence type="ECO:0000313" key="6">
    <source>
        <dbReference type="Proteomes" id="UP000273252"/>
    </source>
</evidence>
<dbReference type="EMBL" id="QVMU01000025">
    <property type="protein sequence ID" value="RJX67165.1"/>
    <property type="molecule type" value="Genomic_DNA"/>
</dbReference>
<evidence type="ECO:0000256" key="1">
    <source>
        <dbReference type="ARBA" id="ARBA00022729"/>
    </source>
</evidence>
<dbReference type="Gene3D" id="3.10.560.10">
    <property type="entry name" value="Outer membrane lipoprotein wza domain like"/>
    <property type="match status" value="6"/>
</dbReference>
<feature type="domain" description="Soluble ligand binding" evidence="4">
    <location>
        <begin position="641"/>
        <end position="679"/>
    </location>
</feature>
<comment type="caution">
    <text evidence="5">The sequence shown here is derived from an EMBL/GenBank/DDBJ whole genome shotgun (WGS) entry which is preliminary data.</text>
</comment>
<protein>
    <submittedName>
        <fullName evidence="5">Sugar transporter</fullName>
    </submittedName>
</protein>
<accession>A0A3A6QIR6</accession>
<dbReference type="InterPro" id="IPR010425">
    <property type="entry name" value="Caps_synth_GfcC-like_C"/>
</dbReference>
<feature type="domain" description="Soluble ligand binding" evidence="4">
    <location>
        <begin position="549"/>
        <end position="599"/>
    </location>
</feature>
<dbReference type="Proteomes" id="UP000273252">
    <property type="component" value="Unassembled WGS sequence"/>
</dbReference>
<evidence type="ECO:0000259" key="3">
    <source>
        <dbReference type="Pfam" id="PF06251"/>
    </source>
</evidence>
<name>A0A3A6QIR6_9VIBR</name>
<dbReference type="OrthoDB" id="9808948at2"/>
<feature type="domain" description="Polysaccharide export protein N-terminal" evidence="2">
    <location>
        <begin position="129"/>
        <end position="191"/>
    </location>
</feature>
<dbReference type="AlphaFoldDB" id="A0A3A6QIR6"/>
<reference evidence="5 6" key="1">
    <citation type="submission" date="2018-08" db="EMBL/GenBank/DDBJ databases">
        <title>Vibrio isolated from the Eastern China Marginal Seas.</title>
        <authorList>
            <person name="Li Y."/>
        </authorList>
    </citation>
    <scope>NUCLEOTIDE SEQUENCE [LARGE SCALE GENOMIC DNA]</scope>
    <source>
        <strain evidence="5 6">BEI233</strain>
    </source>
</reference>
<dbReference type="PANTHER" id="PTHR33619">
    <property type="entry name" value="POLYSACCHARIDE EXPORT PROTEIN GFCE-RELATED"/>
    <property type="match status" value="1"/>
</dbReference>
<keyword evidence="5" id="KW-0762">Sugar transport</keyword>
<dbReference type="InterPro" id="IPR019554">
    <property type="entry name" value="Soluble_ligand-bd"/>
</dbReference>
<sequence>MLRFPLKLINYNRNTNMRKLGVYLIVFLFSGVVHAMQPSPAQIAQFKSLSPSQQQMLAKQMGVDISTLQGKGAEAVVEVAPSIQRSTVISSSNQTKQVAKQSGSHLKHFGYDVFSGQPLSHAAIQDMPVPLNYEIGAGDVIRIQLFGNTYQDLKLKVDREGKVVLPEYGSEYVAGQTLGELKDSITSFVKRKAIGVEALVSLSSMRAMQIFLVGEVVQPGAYNVNALTTISQVLTAAGGINETGSLRNIQLKREGRIVAHFDAYDMLIHGDSSGDVRLMAGDTLFVPVKKASVKITGQVLKPAYYELIQGTTVDNLISMAGGAKPNAYLSAVNVTRYTNKGPKQYTLDLSHSANRSFALHNGDEISLQQAGATLSGAFALRGAVARQGAYQLKGNPWLSDVVSKETLLETADLSYSLVVREKGLNKQIEVIQIDLGKLLTQPRSKYDIKLLESDQIFVFDNGLNLDYWYRKKTNSTAKAKNTGDRVVERLDQETGALVTVDQSAKVAGGNIEEVAQADFVRHASRDNLLKPIVERLKAQATLNNAAPLISVSGAVKYPGVYPLAINADFNRVIEAAGGYSEQAYLFEAELTREYKQGDKFTIDQLVFSPREVGAGQQPLILQAQDSIMIKMQPEWQRDLTVELQGEVVFPGTYTFKRGDTIVDLLERAGGMTRFAYPNGAVFSRESLKRQEQERLKLLNLQLKQEIGNLALRRQNTSATYTTTPQDAMVVADELAKMEAMGRLVIDLPKAINGDPTANIMLENGDKLYIPNMQPVVSIMGEVQFASNHTYTPDFSIDDYLEVAGGTKKQADTGRIYVVRADGSVMMPNNSFWFSRSSGELEPGDTIIVPIDVDYLDGLSTLTSATQILYQIGVAWSAVKN</sequence>